<organism evidence="2">
    <name type="scientific">Musca domestica</name>
    <name type="common">House fly</name>
    <dbReference type="NCBI Taxonomy" id="7370"/>
    <lineage>
        <taxon>Eukaryota</taxon>
        <taxon>Metazoa</taxon>
        <taxon>Ecdysozoa</taxon>
        <taxon>Arthropoda</taxon>
        <taxon>Hexapoda</taxon>
        <taxon>Insecta</taxon>
        <taxon>Pterygota</taxon>
        <taxon>Neoptera</taxon>
        <taxon>Endopterygota</taxon>
        <taxon>Diptera</taxon>
        <taxon>Brachycera</taxon>
        <taxon>Muscomorpha</taxon>
        <taxon>Muscoidea</taxon>
        <taxon>Muscidae</taxon>
        <taxon>Musca</taxon>
    </lineage>
</organism>
<protein>
    <submittedName>
        <fullName evidence="4">Uncharacterized protein LOC105261455</fullName>
    </submittedName>
</protein>
<dbReference type="VEuPathDB" id="VectorBase:MDOMA2_014905"/>
<dbReference type="STRING" id="7370.A0A1I8NJ91"/>
<proteinExistence type="predicted"/>
<evidence type="ECO:0000313" key="3">
    <source>
        <dbReference type="Proteomes" id="UP001652621"/>
    </source>
</evidence>
<dbReference type="RefSeq" id="XP_011293315.1">
    <property type="nucleotide sequence ID" value="XM_011295013.2"/>
</dbReference>
<accession>A0A1I8NJ91</accession>
<evidence type="ECO:0000313" key="4">
    <source>
        <dbReference type="RefSeq" id="XP_011293315.1"/>
    </source>
</evidence>
<dbReference type="SUPFAM" id="SSF57625">
    <property type="entry name" value="Invertebrate chitin-binding proteins"/>
    <property type="match status" value="1"/>
</dbReference>
<feature type="compositionally biased region" description="Basic residues" evidence="1">
    <location>
        <begin position="215"/>
        <end position="228"/>
    </location>
</feature>
<dbReference type="AlphaFoldDB" id="A0A1I8NJ91"/>
<sequence length="266" mass="29276">MESVQQIHQFTTHISRMKAFGLILATLGFVALAQATHLDYPLKCHSQEMGLRWPNYKDKSEYFVCNRVGGKPVVISCNPGEVFTFVLQSCTRPNRYIPAPPVYRLPLASKLADNQKEHTSEGHPPLETHEKPMPIVPPTLAAVAAPQPPVAELAKPVETVAVDTVAAEAQAHKDKEHPVDVPLPPTPKPTPPVVVAEDNKHVPHGKKPSADKKKPSAKKSKNEKKKKTASKDKKGDKKTGKKPAKKDEKTKKTKTESKKKEKTPKA</sequence>
<feature type="region of interest" description="Disordered" evidence="1">
    <location>
        <begin position="112"/>
        <end position="133"/>
    </location>
</feature>
<feature type="compositionally biased region" description="Basic and acidic residues" evidence="1">
    <location>
        <begin position="229"/>
        <end position="238"/>
    </location>
</feature>
<dbReference type="EnsemblMetazoa" id="MDOA016053-RA">
    <property type="protein sequence ID" value="MDOA016053-PA"/>
    <property type="gene ID" value="MDOA016053"/>
</dbReference>
<dbReference type="GeneID" id="105261455"/>
<feature type="compositionally biased region" description="Basic and acidic residues" evidence="1">
    <location>
        <begin position="113"/>
        <end position="132"/>
    </location>
</feature>
<keyword evidence="3" id="KW-1185">Reference proteome</keyword>
<feature type="compositionally biased region" description="Basic and acidic residues" evidence="1">
    <location>
        <begin position="245"/>
        <end position="266"/>
    </location>
</feature>
<dbReference type="VEuPathDB" id="VectorBase:MDOA016053"/>
<dbReference type="KEGG" id="mde:105261455"/>
<feature type="compositionally biased region" description="Pro residues" evidence="1">
    <location>
        <begin position="181"/>
        <end position="192"/>
    </location>
</feature>
<dbReference type="GO" id="GO:0008061">
    <property type="term" value="F:chitin binding"/>
    <property type="evidence" value="ECO:0007669"/>
    <property type="project" value="InterPro"/>
</dbReference>
<evidence type="ECO:0000256" key="1">
    <source>
        <dbReference type="SAM" id="MobiDB-lite"/>
    </source>
</evidence>
<gene>
    <name evidence="2" type="primary">105261455</name>
    <name evidence="4" type="synonym">LOC105261455</name>
</gene>
<dbReference type="Proteomes" id="UP001652621">
    <property type="component" value="Unplaced"/>
</dbReference>
<evidence type="ECO:0000313" key="2">
    <source>
        <dbReference type="EnsemblMetazoa" id="MDOA016053-PA"/>
    </source>
</evidence>
<feature type="region of interest" description="Disordered" evidence="1">
    <location>
        <begin position="168"/>
        <end position="266"/>
    </location>
</feature>
<feature type="compositionally biased region" description="Basic and acidic residues" evidence="1">
    <location>
        <begin position="170"/>
        <end position="179"/>
    </location>
</feature>
<dbReference type="InterPro" id="IPR036508">
    <property type="entry name" value="Chitin-bd_dom_sf"/>
</dbReference>
<reference evidence="4" key="2">
    <citation type="submission" date="2025-04" db="UniProtKB">
        <authorList>
            <consortium name="RefSeq"/>
        </authorList>
    </citation>
    <scope>IDENTIFICATION</scope>
    <source>
        <strain evidence="4">Aabys</strain>
    </source>
</reference>
<name>A0A1I8NJ91_MUSDO</name>
<dbReference type="OrthoDB" id="8031570at2759"/>
<reference evidence="2" key="1">
    <citation type="submission" date="2020-05" db="UniProtKB">
        <authorList>
            <consortium name="EnsemblMetazoa"/>
        </authorList>
    </citation>
    <scope>IDENTIFICATION</scope>
    <source>
        <strain evidence="2">Aabys</strain>
    </source>
</reference>